<dbReference type="AlphaFoldDB" id="A0A6N8HC25"/>
<sequence length="117" mass="13543">MKGLIKLEEAALFLLGIYFFSQLDYAWWWFLVLLLAPDFSMIGYAFGNKAGAWAYNFFHHRGVAILLYLAGMYYSSQLLQLIGVIWFAHSSMDRMFGYGLKYENGFKFTHLGEIGKN</sequence>
<proteinExistence type="predicted"/>
<dbReference type="Proteomes" id="UP000433945">
    <property type="component" value="Unassembled WGS sequence"/>
</dbReference>
<dbReference type="EMBL" id="WOWP01000011">
    <property type="protein sequence ID" value="MUV02756.1"/>
    <property type="molecule type" value="Genomic_DNA"/>
</dbReference>
<evidence type="ECO:0000256" key="1">
    <source>
        <dbReference type="SAM" id="Phobius"/>
    </source>
</evidence>
<feature type="transmembrane region" description="Helical" evidence="1">
    <location>
        <begin position="65"/>
        <end position="88"/>
    </location>
</feature>
<evidence type="ECO:0000313" key="3">
    <source>
        <dbReference type="Proteomes" id="UP000433945"/>
    </source>
</evidence>
<dbReference type="Pfam" id="PF14079">
    <property type="entry name" value="DUF4260"/>
    <property type="match status" value="1"/>
</dbReference>
<keyword evidence="1" id="KW-0472">Membrane</keyword>
<organism evidence="2 3">
    <name type="scientific">Flavobacterium rakeshii</name>
    <dbReference type="NCBI Taxonomy" id="1038845"/>
    <lineage>
        <taxon>Bacteria</taxon>
        <taxon>Pseudomonadati</taxon>
        <taxon>Bacteroidota</taxon>
        <taxon>Flavobacteriia</taxon>
        <taxon>Flavobacteriales</taxon>
        <taxon>Flavobacteriaceae</taxon>
        <taxon>Flavobacterium</taxon>
    </lineage>
</organism>
<dbReference type="OrthoDB" id="9813911at2"/>
<dbReference type="RefSeq" id="WP_157481728.1">
    <property type="nucleotide sequence ID" value="NZ_WOWP01000011.1"/>
</dbReference>
<dbReference type="InterPro" id="IPR025356">
    <property type="entry name" value="DUF4260"/>
</dbReference>
<protein>
    <submittedName>
        <fullName evidence="2">DUF4260 family protein</fullName>
    </submittedName>
</protein>
<gene>
    <name evidence="2" type="ORF">GN157_03460</name>
</gene>
<name>A0A6N8HC25_9FLAO</name>
<evidence type="ECO:0000313" key="2">
    <source>
        <dbReference type="EMBL" id="MUV02756.1"/>
    </source>
</evidence>
<keyword evidence="1" id="KW-0812">Transmembrane</keyword>
<keyword evidence="3" id="KW-1185">Reference proteome</keyword>
<feature type="transmembrane region" description="Helical" evidence="1">
    <location>
        <begin position="12"/>
        <end position="36"/>
    </location>
</feature>
<accession>A0A6N8HC25</accession>
<comment type="caution">
    <text evidence="2">The sequence shown here is derived from an EMBL/GenBank/DDBJ whole genome shotgun (WGS) entry which is preliminary data.</text>
</comment>
<reference evidence="2 3" key="1">
    <citation type="submission" date="2019-12" db="EMBL/GenBank/DDBJ databases">
        <authorList>
            <person name="Sun J.-Q."/>
        </authorList>
    </citation>
    <scope>NUCLEOTIDE SEQUENCE [LARGE SCALE GENOMIC DNA]</scope>
    <source>
        <strain evidence="2 3">JCM 17928</strain>
    </source>
</reference>
<keyword evidence="1" id="KW-1133">Transmembrane helix</keyword>